<dbReference type="AlphaFoldDB" id="A0A9N9CHU6"/>
<dbReference type="Proteomes" id="UP000789739">
    <property type="component" value="Unassembled WGS sequence"/>
</dbReference>
<dbReference type="PANTHER" id="PTHR46644">
    <property type="entry name" value="DNA REPAIR PROTEIN XRCC2"/>
    <property type="match status" value="1"/>
</dbReference>
<protein>
    <submittedName>
        <fullName evidence="1">10977_t:CDS:1</fullName>
    </submittedName>
</protein>
<dbReference type="CDD" id="cd19490">
    <property type="entry name" value="XRCC2"/>
    <property type="match status" value="1"/>
</dbReference>
<sequence length="382" mass="43999">MSNTTPISLECFYLSCLDACLMQAYEAYHISPISSPNFSPSPPHSPPSHAPSSTPAHDYNYPYLSPGDVVEFCGPAYGGKTSILYFIILTTILPPYWLQSKIESGPSLKITKRFEIGGRGTSVIFFDLDGRFDVSRIYDWIVRHLKRRVEKSFEESNTEESSEEFEIQDKEADCCHDWVPTEEEIREIARDALRRLHVFSPQTPLEFIATLHSLKEYLEHCQQRTRETFTFIMIDSIMAFYWQDRAEEPYRGNSTPTSSSVYLTQTLHILSSLLSANGLVLLTTSWSLISDISFSTAYPPELAYKDTLSHIWQSFVKYRFVVARQPLPQYEEGIRIAELCRNRKKEREGKRREGLFFGRMVTPVCDSDIFEFQINDDGIFCE</sequence>
<accession>A0A9N9CHU6</accession>
<dbReference type="InterPro" id="IPR030547">
    <property type="entry name" value="XRCC2"/>
</dbReference>
<dbReference type="GO" id="GO:0000724">
    <property type="term" value="P:double-strand break repair via homologous recombination"/>
    <property type="evidence" value="ECO:0007669"/>
    <property type="project" value="InterPro"/>
</dbReference>
<dbReference type="EMBL" id="CAJVPI010001211">
    <property type="protein sequence ID" value="CAG8600908.1"/>
    <property type="molecule type" value="Genomic_DNA"/>
</dbReference>
<reference evidence="1" key="1">
    <citation type="submission" date="2021-06" db="EMBL/GenBank/DDBJ databases">
        <authorList>
            <person name="Kallberg Y."/>
            <person name="Tangrot J."/>
            <person name="Rosling A."/>
        </authorList>
    </citation>
    <scope>NUCLEOTIDE SEQUENCE</scope>
    <source>
        <strain evidence="1">BR232B</strain>
    </source>
</reference>
<gene>
    <name evidence="1" type="ORF">PBRASI_LOCUS7636</name>
</gene>
<dbReference type="OrthoDB" id="420422at2759"/>
<name>A0A9N9CHU6_9GLOM</name>
<dbReference type="GO" id="GO:0005657">
    <property type="term" value="C:replication fork"/>
    <property type="evidence" value="ECO:0007669"/>
    <property type="project" value="InterPro"/>
</dbReference>
<dbReference type="GO" id="GO:0033063">
    <property type="term" value="C:Rad51B-Rad51C-Rad51D-XRCC2 complex"/>
    <property type="evidence" value="ECO:0007669"/>
    <property type="project" value="InterPro"/>
</dbReference>
<dbReference type="GO" id="GO:0005815">
    <property type="term" value="C:microtubule organizing center"/>
    <property type="evidence" value="ECO:0007669"/>
    <property type="project" value="TreeGrafter"/>
</dbReference>
<keyword evidence="2" id="KW-1185">Reference proteome</keyword>
<dbReference type="GO" id="GO:0000400">
    <property type="term" value="F:four-way junction DNA binding"/>
    <property type="evidence" value="ECO:0007669"/>
    <property type="project" value="TreeGrafter"/>
</dbReference>
<dbReference type="GO" id="GO:0042148">
    <property type="term" value="P:DNA strand invasion"/>
    <property type="evidence" value="ECO:0007669"/>
    <property type="project" value="TreeGrafter"/>
</dbReference>
<evidence type="ECO:0000313" key="1">
    <source>
        <dbReference type="EMBL" id="CAG8600908.1"/>
    </source>
</evidence>
<organism evidence="1 2">
    <name type="scientific">Paraglomus brasilianum</name>
    <dbReference type="NCBI Taxonomy" id="144538"/>
    <lineage>
        <taxon>Eukaryota</taxon>
        <taxon>Fungi</taxon>
        <taxon>Fungi incertae sedis</taxon>
        <taxon>Mucoromycota</taxon>
        <taxon>Glomeromycotina</taxon>
        <taxon>Glomeromycetes</taxon>
        <taxon>Paraglomerales</taxon>
        <taxon>Paraglomeraceae</taxon>
        <taxon>Paraglomus</taxon>
    </lineage>
</organism>
<dbReference type="SUPFAM" id="SSF52540">
    <property type="entry name" value="P-loop containing nucleoside triphosphate hydrolases"/>
    <property type="match status" value="1"/>
</dbReference>
<dbReference type="Gene3D" id="3.40.50.300">
    <property type="entry name" value="P-loop containing nucleotide triphosphate hydrolases"/>
    <property type="match status" value="1"/>
</dbReference>
<dbReference type="PANTHER" id="PTHR46644:SF2">
    <property type="entry name" value="DNA REPAIR PROTEIN XRCC2"/>
    <property type="match status" value="1"/>
</dbReference>
<evidence type="ECO:0000313" key="2">
    <source>
        <dbReference type="Proteomes" id="UP000789739"/>
    </source>
</evidence>
<comment type="caution">
    <text evidence="1">The sequence shown here is derived from an EMBL/GenBank/DDBJ whole genome shotgun (WGS) entry which is preliminary data.</text>
</comment>
<proteinExistence type="predicted"/>
<dbReference type="InterPro" id="IPR027417">
    <property type="entry name" value="P-loop_NTPase"/>
</dbReference>